<dbReference type="PROSITE" id="PS50865">
    <property type="entry name" value="ZF_MYND_2"/>
    <property type="match status" value="1"/>
</dbReference>
<evidence type="ECO:0000256" key="4">
    <source>
        <dbReference type="ARBA" id="ARBA00022771"/>
    </source>
</evidence>
<keyword evidence="7" id="KW-0804">Transcription</keyword>
<evidence type="ECO:0000256" key="11">
    <source>
        <dbReference type="SAM" id="MobiDB-lite"/>
    </source>
</evidence>
<dbReference type="SMART" id="SM00549">
    <property type="entry name" value="TAFH"/>
    <property type="match status" value="1"/>
</dbReference>
<dbReference type="SUPFAM" id="SSF144232">
    <property type="entry name" value="HIT/MYND zinc finger-like"/>
    <property type="match status" value="1"/>
</dbReference>
<comment type="caution">
    <text evidence="14">The sequence shown here is derived from an EMBL/GenBank/DDBJ whole genome shotgun (WGS) entry which is preliminary data.</text>
</comment>
<sequence>MLVQPVHIWGESAPQRIPLGGHLAPVMLQRTQEEDTWSVTLWEEGARGGPVGKAGSVGWGRKRQLVTGVQHTCQVLAFRLPPQGHCDIEMCRDARLFLTFHFLVFSDYRLSTMPESPADGKLTTPAPLLSPVTHMPSVSPVTSLPPLNMSRPPSTSSSASGLNGAHSPHGSVHNHTPSPPSAMAPGAPPSSQMATQQQQLPPACGARQLSKLKRFLTTLQQFGSDIPNSQLTIEDFHAKLQEATNFPLRPFVIPFLKANLPLLQRELLHCARLAKQTPQQYLAHNEHILFDPAHTPRDSVNPQLNDNGKRKSPDRPKENGLESHGEPMHPAKRAHTLSPISASRISPTNPAFNFHLGGPLRLEDISLSRELRERERLERERLERERLETERHYNNYNYHRGEHPFEHVERIDDDWKYVENMLHCIVGMVDKCKRALSVLRERSQREGEDLNMWARQHAEGLDPDMKSRASDIVACTLRQTEDRVADVKRTAEDAVNEVKRQAVAELQKAVAAAEAKAAELITAERLKMDRTISEVRKQAHSEAVLSVGQQEDSSESCWNCGRKASETCSGCNVARYCGSFCQHKDWENHHRVCGQALSSRQRGTSSSSSGQQQDGQTKPQTPTLETNVTATSTQPTETSPTVTTASTPASRPLSSSPDVTKTEDKH</sequence>
<evidence type="ECO:0000256" key="2">
    <source>
        <dbReference type="ARBA" id="ARBA00022491"/>
    </source>
</evidence>
<dbReference type="InterPro" id="IPR002893">
    <property type="entry name" value="Znf_MYND"/>
</dbReference>
<dbReference type="Gene3D" id="1.20.120.1110">
    <property type="entry name" value="TAFH/NHR1 domain"/>
    <property type="match status" value="1"/>
</dbReference>
<reference evidence="14" key="1">
    <citation type="journal article" date="2023" name="Mol. Biol. Evol.">
        <title>Third-Generation Sequencing Reveals the Adaptive Role of the Epigenome in Three Deep-Sea Polychaetes.</title>
        <authorList>
            <person name="Perez M."/>
            <person name="Aroh O."/>
            <person name="Sun Y."/>
            <person name="Lan Y."/>
            <person name="Juniper S.K."/>
            <person name="Young C.R."/>
            <person name="Angers B."/>
            <person name="Qian P.Y."/>
        </authorList>
    </citation>
    <scope>NUCLEOTIDE SEQUENCE</scope>
    <source>
        <strain evidence="14">R07B-5</strain>
    </source>
</reference>
<dbReference type="FunFam" id="6.10.140.2220:FF:000001">
    <property type="entry name" value="CBFA2/RUNX1 translocation partner 3"/>
    <property type="match status" value="1"/>
</dbReference>
<proteinExistence type="predicted"/>
<dbReference type="Pfam" id="PF07531">
    <property type="entry name" value="TAFH"/>
    <property type="match status" value="1"/>
</dbReference>
<evidence type="ECO:0000256" key="3">
    <source>
        <dbReference type="ARBA" id="ARBA00022723"/>
    </source>
</evidence>
<feature type="compositionally biased region" description="Low complexity" evidence="11">
    <location>
        <begin position="599"/>
        <end position="617"/>
    </location>
</feature>
<feature type="region of interest" description="Disordered" evidence="11">
    <location>
        <begin position="117"/>
        <end position="202"/>
    </location>
</feature>
<dbReference type="GO" id="GO:0005634">
    <property type="term" value="C:nucleus"/>
    <property type="evidence" value="ECO:0007669"/>
    <property type="project" value="UniProtKB-SubCell"/>
</dbReference>
<evidence type="ECO:0008006" key="16">
    <source>
        <dbReference type="Google" id="ProtNLM"/>
    </source>
</evidence>
<dbReference type="Pfam" id="PF08788">
    <property type="entry name" value="NHR2"/>
    <property type="match status" value="1"/>
</dbReference>
<dbReference type="InterPro" id="IPR037249">
    <property type="entry name" value="TAFH/NHR1_dom_sf"/>
</dbReference>
<dbReference type="EMBL" id="JAODUO010000011">
    <property type="protein sequence ID" value="KAK2193535.1"/>
    <property type="molecule type" value="Genomic_DNA"/>
</dbReference>
<dbReference type="Pfam" id="PF01753">
    <property type="entry name" value="zf-MYND"/>
    <property type="match status" value="1"/>
</dbReference>
<dbReference type="Gene3D" id="6.10.250.230">
    <property type="match status" value="1"/>
</dbReference>
<keyword evidence="15" id="KW-1185">Reference proteome</keyword>
<dbReference type="PROSITE" id="PS01360">
    <property type="entry name" value="ZF_MYND_1"/>
    <property type="match status" value="1"/>
</dbReference>
<dbReference type="PRINTS" id="PR01875">
    <property type="entry name" value="ETOFAMILY"/>
</dbReference>
<dbReference type="GO" id="GO:0006351">
    <property type="term" value="P:DNA-templated transcription"/>
    <property type="evidence" value="ECO:0007669"/>
    <property type="project" value="InterPro"/>
</dbReference>
<dbReference type="GO" id="GO:0003714">
    <property type="term" value="F:transcription corepressor activity"/>
    <property type="evidence" value="ECO:0007669"/>
    <property type="project" value="InterPro"/>
</dbReference>
<dbReference type="Gene3D" id="6.10.140.2220">
    <property type="match status" value="1"/>
</dbReference>
<keyword evidence="5" id="KW-0862">Zinc</keyword>
<feature type="region of interest" description="Disordered" evidence="11">
    <location>
        <begin position="292"/>
        <end position="335"/>
    </location>
</feature>
<name>A0AAD9PEY6_RIDPI</name>
<evidence type="ECO:0000256" key="5">
    <source>
        <dbReference type="ARBA" id="ARBA00022833"/>
    </source>
</evidence>
<dbReference type="AlphaFoldDB" id="A0AAD9PEY6"/>
<evidence type="ECO:0000313" key="14">
    <source>
        <dbReference type="EMBL" id="KAK2193535.1"/>
    </source>
</evidence>
<keyword evidence="3" id="KW-0479">Metal-binding</keyword>
<feature type="domain" description="MYND-type" evidence="12">
    <location>
        <begin position="557"/>
        <end position="593"/>
    </location>
</feature>
<dbReference type="InterPro" id="IPR003894">
    <property type="entry name" value="TAFH_NHR1"/>
</dbReference>
<keyword evidence="4 9" id="KW-0863">Zinc-finger</keyword>
<feature type="region of interest" description="Disordered" evidence="11">
    <location>
        <begin position="599"/>
        <end position="666"/>
    </location>
</feature>
<feature type="compositionally biased region" description="Low complexity" evidence="11">
    <location>
        <begin position="136"/>
        <end position="160"/>
    </location>
</feature>
<accession>A0AAD9PEY6</accession>
<keyword evidence="6" id="KW-0805">Transcription regulation</keyword>
<feature type="coiled-coil region" evidence="10">
    <location>
        <begin position="365"/>
        <end position="392"/>
    </location>
</feature>
<dbReference type="PROSITE" id="PS51119">
    <property type="entry name" value="TAFH"/>
    <property type="match status" value="1"/>
</dbReference>
<keyword evidence="10" id="KW-0175">Coiled coil</keyword>
<feature type="compositionally biased region" description="Basic and acidic residues" evidence="11">
    <location>
        <begin position="307"/>
        <end position="329"/>
    </location>
</feature>
<evidence type="ECO:0000259" key="12">
    <source>
        <dbReference type="PROSITE" id="PS50865"/>
    </source>
</evidence>
<protein>
    <recommendedName>
        <fullName evidence="16">CBFA2/RUNX1 partner transcriptional co-repressor 3</fullName>
    </recommendedName>
</protein>
<evidence type="ECO:0000256" key="7">
    <source>
        <dbReference type="ARBA" id="ARBA00023163"/>
    </source>
</evidence>
<feature type="domain" description="TAFH" evidence="13">
    <location>
        <begin position="206"/>
        <end position="286"/>
    </location>
</feature>
<dbReference type="Proteomes" id="UP001209878">
    <property type="component" value="Unassembled WGS sequence"/>
</dbReference>
<dbReference type="PANTHER" id="PTHR10379">
    <property type="entry name" value="MTG8 ETO EIGHT TWENTY ONE PROTEIN"/>
    <property type="match status" value="1"/>
</dbReference>
<evidence type="ECO:0000256" key="6">
    <source>
        <dbReference type="ARBA" id="ARBA00023015"/>
    </source>
</evidence>
<dbReference type="SUPFAM" id="SSF158553">
    <property type="entry name" value="TAFH domain-like"/>
    <property type="match status" value="1"/>
</dbReference>
<dbReference type="GO" id="GO:0008270">
    <property type="term" value="F:zinc ion binding"/>
    <property type="evidence" value="ECO:0007669"/>
    <property type="project" value="UniProtKB-KW"/>
</dbReference>
<feature type="compositionally biased region" description="Pro residues" evidence="11">
    <location>
        <begin position="177"/>
        <end position="188"/>
    </location>
</feature>
<keyword evidence="8" id="KW-0539">Nucleus</keyword>
<keyword evidence="2" id="KW-0678">Repressor</keyword>
<evidence type="ECO:0000256" key="9">
    <source>
        <dbReference type="PROSITE-ProRule" id="PRU00134"/>
    </source>
</evidence>
<dbReference type="PANTHER" id="PTHR10379:SF14">
    <property type="entry name" value="NERVY, ISOFORM D"/>
    <property type="match status" value="1"/>
</dbReference>
<evidence type="ECO:0000256" key="1">
    <source>
        <dbReference type="ARBA" id="ARBA00004123"/>
    </source>
</evidence>
<feature type="coiled-coil region" evidence="10">
    <location>
        <begin position="477"/>
        <end position="523"/>
    </location>
</feature>
<evidence type="ECO:0000259" key="13">
    <source>
        <dbReference type="PROSITE" id="PS51119"/>
    </source>
</evidence>
<dbReference type="InterPro" id="IPR013289">
    <property type="entry name" value="CBFA2T1/2/3"/>
</dbReference>
<feature type="compositionally biased region" description="Polar residues" evidence="11">
    <location>
        <begin position="618"/>
        <end position="628"/>
    </location>
</feature>
<comment type="subcellular location">
    <subcellularLocation>
        <location evidence="1">Nucleus</location>
    </subcellularLocation>
</comment>
<evidence type="ECO:0000313" key="15">
    <source>
        <dbReference type="Proteomes" id="UP001209878"/>
    </source>
</evidence>
<dbReference type="InterPro" id="IPR014896">
    <property type="entry name" value="NHR2"/>
</dbReference>
<gene>
    <name evidence="14" type="ORF">NP493_10g04044</name>
</gene>
<organism evidence="14 15">
    <name type="scientific">Ridgeia piscesae</name>
    <name type="common">Tubeworm</name>
    <dbReference type="NCBI Taxonomy" id="27915"/>
    <lineage>
        <taxon>Eukaryota</taxon>
        <taxon>Metazoa</taxon>
        <taxon>Spiralia</taxon>
        <taxon>Lophotrochozoa</taxon>
        <taxon>Annelida</taxon>
        <taxon>Polychaeta</taxon>
        <taxon>Sedentaria</taxon>
        <taxon>Canalipalpata</taxon>
        <taxon>Sabellida</taxon>
        <taxon>Siboglinidae</taxon>
        <taxon>Ridgeia</taxon>
    </lineage>
</organism>
<feature type="compositionally biased region" description="Low complexity" evidence="11">
    <location>
        <begin position="629"/>
        <end position="650"/>
    </location>
</feature>
<evidence type="ECO:0000256" key="8">
    <source>
        <dbReference type="ARBA" id="ARBA00023242"/>
    </source>
</evidence>
<evidence type="ECO:0000256" key="10">
    <source>
        <dbReference type="SAM" id="Coils"/>
    </source>
</evidence>